<evidence type="ECO:0000313" key="2">
    <source>
        <dbReference type="EMBL" id="CAI0651344.1"/>
    </source>
</evidence>
<proteinExistence type="predicted"/>
<protein>
    <recommendedName>
        <fullName evidence="1">Heterokaryon incompatibility domain-containing protein</fullName>
    </recommendedName>
</protein>
<dbReference type="InterPro" id="IPR010730">
    <property type="entry name" value="HET"/>
</dbReference>
<dbReference type="Proteomes" id="UP001152533">
    <property type="component" value="Unassembled WGS sequence"/>
</dbReference>
<name>A0A9W4WGJ1_9PEZI</name>
<dbReference type="PANTHER" id="PTHR24148:SF78">
    <property type="entry name" value="HETEROKARYON INCOMPATIBILITY DOMAIN-CONTAINING PROTEIN"/>
    <property type="match status" value="1"/>
</dbReference>
<accession>A0A9W4WGJ1</accession>
<dbReference type="InterPro" id="IPR052895">
    <property type="entry name" value="HetReg/Transcr_Mod"/>
</dbReference>
<evidence type="ECO:0000259" key="1">
    <source>
        <dbReference type="Pfam" id="PF06985"/>
    </source>
</evidence>
<dbReference type="PANTHER" id="PTHR24148">
    <property type="entry name" value="ANKYRIN REPEAT DOMAIN-CONTAINING PROTEIN 39 HOMOLOG-RELATED"/>
    <property type="match status" value="1"/>
</dbReference>
<organism evidence="2 3">
    <name type="scientific">Colletotrichum noveboracense</name>
    <dbReference type="NCBI Taxonomy" id="2664923"/>
    <lineage>
        <taxon>Eukaryota</taxon>
        <taxon>Fungi</taxon>
        <taxon>Dikarya</taxon>
        <taxon>Ascomycota</taxon>
        <taxon>Pezizomycotina</taxon>
        <taxon>Sordariomycetes</taxon>
        <taxon>Hypocreomycetidae</taxon>
        <taxon>Glomerellales</taxon>
        <taxon>Glomerellaceae</taxon>
        <taxon>Colletotrichum</taxon>
        <taxon>Colletotrichum gloeosporioides species complex</taxon>
    </lineage>
</organism>
<comment type="caution">
    <text evidence="2">The sequence shown here is derived from an EMBL/GenBank/DDBJ whole genome shotgun (WGS) entry which is preliminary data.</text>
</comment>
<keyword evidence="3" id="KW-1185">Reference proteome</keyword>
<reference evidence="2" key="1">
    <citation type="submission" date="2022-08" db="EMBL/GenBank/DDBJ databases">
        <authorList>
            <person name="Giroux E."/>
            <person name="Giroux E."/>
        </authorList>
    </citation>
    <scope>NUCLEOTIDE SEQUENCE</scope>
    <source>
        <strain evidence="2">H1091258</strain>
    </source>
</reference>
<dbReference type="EMBL" id="CAMGZC010001058">
    <property type="protein sequence ID" value="CAI0651344.1"/>
    <property type="molecule type" value="Genomic_DNA"/>
</dbReference>
<evidence type="ECO:0000313" key="3">
    <source>
        <dbReference type="Proteomes" id="UP001152533"/>
    </source>
</evidence>
<feature type="domain" description="Heterokaryon incompatibility" evidence="1">
    <location>
        <begin position="50"/>
        <end position="121"/>
    </location>
</feature>
<dbReference type="AlphaFoldDB" id="A0A9W4WGJ1"/>
<gene>
    <name evidence="2" type="ORF">CGXH109_LOCUS105456</name>
</gene>
<sequence length="121" mass="14333">MDELTMDFFTLEPLDLNEPSIRHLCLLKEDYGPIRCLIYQDHLGDTAIPYEALSYVWGSSALTHTIFVNEKQMRITKNLFHALRQLRSNERDRVLWIDAVCIDQQTYRERGHQVQQMSTIY</sequence>
<dbReference type="Pfam" id="PF06985">
    <property type="entry name" value="HET"/>
    <property type="match status" value="1"/>
</dbReference>